<dbReference type="EMBL" id="GBXM01090887">
    <property type="protein sequence ID" value="JAH17690.1"/>
    <property type="molecule type" value="Transcribed_RNA"/>
</dbReference>
<evidence type="ECO:0000313" key="1">
    <source>
        <dbReference type="EMBL" id="JAH17690.1"/>
    </source>
</evidence>
<accession>A0A0E9QMY9</accession>
<name>A0A0E9QMY9_ANGAN</name>
<organism evidence="1">
    <name type="scientific">Anguilla anguilla</name>
    <name type="common">European freshwater eel</name>
    <name type="synonym">Muraena anguilla</name>
    <dbReference type="NCBI Taxonomy" id="7936"/>
    <lineage>
        <taxon>Eukaryota</taxon>
        <taxon>Metazoa</taxon>
        <taxon>Chordata</taxon>
        <taxon>Craniata</taxon>
        <taxon>Vertebrata</taxon>
        <taxon>Euteleostomi</taxon>
        <taxon>Actinopterygii</taxon>
        <taxon>Neopterygii</taxon>
        <taxon>Teleostei</taxon>
        <taxon>Anguilliformes</taxon>
        <taxon>Anguillidae</taxon>
        <taxon>Anguilla</taxon>
    </lineage>
</organism>
<sequence>MSTEYTFWPISTLFSGKTLNNITI</sequence>
<reference evidence="1" key="2">
    <citation type="journal article" date="2015" name="Fish Shellfish Immunol.">
        <title>Early steps in the European eel (Anguilla anguilla)-Vibrio vulnificus interaction in the gills: Role of the RtxA13 toxin.</title>
        <authorList>
            <person name="Callol A."/>
            <person name="Pajuelo D."/>
            <person name="Ebbesson L."/>
            <person name="Teles M."/>
            <person name="MacKenzie S."/>
            <person name="Amaro C."/>
        </authorList>
    </citation>
    <scope>NUCLEOTIDE SEQUENCE</scope>
</reference>
<reference evidence="1" key="1">
    <citation type="submission" date="2014-11" db="EMBL/GenBank/DDBJ databases">
        <authorList>
            <person name="Amaro Gonzalez C."/>
        </authorList>
    </citation>
    <scope>NUCLEOTIDE SEQUENCE</scope>
</reference>
<dbReference type="AlphaFoldDB" id="A0A0E9QMY9"/>
<proteinExistence type="predicted"/>
<protein>
    <submittedName>
        <fullName evidence="1">Uncharacterized protein</fullName>
    </submittedName>
</protein>